<accession>A0AAE0A430</accession>
<dbReference type="Proteomes" id="UP001281410">
    <property type="component" value="Unassembled WGS sequence"/>
</dbReference>
<dbReference type="AlphaFoldDB" id="A0AAE0A430"/>
<keyword evidence="2" id="KW-1185">Reference proteome</keyword>
<evidence type="ECO:0000313" key="1">
    <source>
        <dbReference type="EMBL" id="KAK3200428.1"/>
    </source>
</evidence>
<comment type="caution">
    <text evidence="1">The sequence shown here is derived from an EMBL/GenBank/DDBJ whole genome shotgun (WGS) entry which is preliminary data.</text>
</comment>
<proteinExistence type="predicted"/>
<gene>
    <name evidence="1" type="ORF">Dsin_023843</name>
</gene>
<protein>
    <submittedName>
        <fullName evidence="1">Uncharacterized protein</fullName>
    </submittedName>
</protein>
<name>A0AAE0A430_9ROSI</name>
<organism evidence="1 2">
    <name type="scientific">Dipteronia sinensis</name>
    <dbReference type="NCBI Taxonomy" id="43782"/>
    <lineage>
        <taxon>Eukaryota</taxon>
        <taxon>Viridiplantae</taxon>
        <taxon>Streptophyta</taxon>
        <taxon>Embryophyta</taxon>
        <taxon>Tracheophyta</taxon>
        <taxon>Spermatophyta</taxon>
        <taxon>Magnoliopsida</taxon>
        <taxon>eudicotyledons</taxon>
        <taxon>Gunneridae</taxon>
        <taxon>Pentapetalae</taxon>
        <taxon>rosids</taxon>
        <taxon>malvids</taxon>
        <taxon>Sapindales</taxon>
        <taxon>Sapindaceae</taxon>
        <taxon>Hippocastanoideae</taxon>
        <taxon>Acereae</taxon>
        <taxon>Dipteronia</taxon>
    </lineage>
</organism>
<dbReference type="EMBL" id="JANJYJ010000007">
    <property type="protein sequence ID" value="KAK3200428.1"/>
    <property type="molecule type" value="Genomic_DNA"/>
</dbReference>
<reference evidence="1" key="1">
    <citation type="journal article" date="2023" name="Plant J.">
        <title>Genome sequences and population genomics provide insights into the demographic history, inbreeding, and mutation load of two 'living fossil' tree species of Dipteronia.</title>
        <authorList>
            <person name="Feng Y."/>
            <person name="Comes H.P."/>
            <person name="Chen J."/>
            <person name="Zhu S."/>
            <person name="Lu R."/>
            <person name="Zhang X."/>
            <person name="Li P."/>
            <person name="Qiu J."/>
            <person name="Olsen K.M."/>
            <person name="Qiu Y."/>
        </authorList>
    </citation>
    <scope>NUCLEOTIDE SEQUENCE</scope>
    <source>
        <strain evidence="1">NBL</strain>
    </source>
</reference>
<evidence type="ECO:0000313" key="2">
    <source>
        <dbReference type="Proteomes" id="UP001281410"/>
    </source>
</evidence>
<sequence>MLLNLTRSAAERVEELVDGVKEKKIKLEGSFKIEDHLSVLNLRCIERLYDERGYEMLVGVGGGGSHIISIKAKSKGACRNSFGFEQGLGSIVC</sequence>